<dbReference type="AlphaFoldDB" id="A0A0J0XFE8"/>
<feature type="compositionally biased region" description="Low complexity" evidence="1">
    <location>
        <begin position="99"/>
        <end position="110"/>
    </location>
</feature>
<feature type="compositionally biased region" description="Polar residues" evidence="1">
    <location>
        <begin position="219"/>
        <end position="230"/>
    </location>
</feature>
<proteinExistence type="predicted"/>
<dbReference type="Proteomes" id="UP000053611">
    <property type="component" value="Unassembled WGS sequence"/>
</dbReference>
<feature type="region of interest" description="Disordered" evidence="1">
    <location>
        <begin position="45"/>
        <end position="153"/>
    </location>
</feature>
<feature type="compositionally biased region" description="Polar residues" evidence="1">
    <location>
        <begin position="45"/>
        <end position="73"/>
    </location>
</feature>
<reference evidence="3 4" key="1">
    <citation type="submission" date="2015-03" db="EMBL/GenBank/DDBJ databases">
        <title>Genomics and transcriptomics of the oil-accumulating basidiomycete yeast T. oleaginosus allow insights into substrate utilization and the diverse evolutionary trajectories of mating systems in fungi.</title>
        <authorList>
            <consortium name="DOE Joint Genome Institute"/>
            <person name="Kourist R."/>
            <person name="Kracht O."/>
            <person name="Bracharz F."/>
            <person name="Lipzen A."/>
            <person name="Nolan M."/>
            <person name="Ohm R."/>
            <person name="Grigoriev I."/>
            <person name="Sun S."/>
            <person name="Heitman J."/>
            <person name="Bruck T."/>
            <person name="Nowrousian M."/>
        </authorList>
    </citation>
    <scope>NUCLEOTIDE SEQUENCE [LARGE SCALE GENOMIC DNA]</scope>
    <source>
        <strain evidence="3 4">IBC0246</strain>
    </source>
</reference>
<keyword evidence="4" id="KW-1185">Reference proteome</keyword>
<organism evidence="3 4">
    <name type="scientific">Cutaneotrichosporon oleaginosum</name>
    <dbReference type="NCBI Taxonomy" id="879819"/>
    <lineage>
        <taxon>Eukaryota</taxon>
        <taxon>Fungi</taxon>
        <taxon>Dikarya</taxon>
        <taxon>Basidiomycota</taxon>
        <taxon>Agaricomycotina</taxon>
        <taxon>Tremellomycetes</taxon>
        <taxon>Trichosporonales</taxon>
        <taxon>Trichosporonaceae</taxon>
        <taxon>Cutaneotrichosporon</taxon>
    </lineage>
</organism>
<evidence type="ECO:0000256" key="2">
    <source>
        <dbReference type="SAM" id="Phobius"/>
    </source>
</evidence>
<evidence type="ECO:0000313" key="3">
    <source>
        <dbReference type="EMBL" id="KLT39773.1"/>
    </source>
</evidence>
<dbReference type="EMBL" id="KQ087249">
    <property type="protein sequence ID" value="KLT39773.1"/>
    <property type="molecule type" value="Genomic_DNA"/>
</dbReference>
<evidence type="ECO:0000256" key="1">
    <source>
        <dbReference type="SAM" id="MobiDB-lite"/>
    </source>
</evidence>
<keyword evidence="2" id="KW-1133">Transmembrane helix</keyword>
<feature type="compositionally biased region" description="Low complexity" evidence="1">
    <location>
        <begin position="231"/>
        <end position="241"/>
    </location>
</feature>
<evidence type="ECO:0000313" key="4">
    <source>
        <dbReference type="Proteomes" id="UP000053611"/>
    </source>
</evidence>
<sequence length="272" mass="29743">MPRSHFRPHLALPAYTAMRALFGLFIVPLAVAVMAYQYLLVSPTSNGQNQTSHGSKVDANTSKIQATSSPTPSRTRKDTRTVRFASASNNVYFPPSPYTPSNSSTYDPSSLDTTNAPQLPITPPFTRRQSMDAPQARRIPNAARNKPLLYDGPRLPSTPLFNKNNDNNTPSNTPPRWPGARQRLFSTRHHIPVTPPAVLVHHTSTSLHYEETTTSFFLSQPTDTADGASQPTTTPATAALPTTPPPARSFVAAVLRNMSPSEFLENSIAIRQ</sequence>
<feature type="region of interest" description="Disordered" evidence="1">
    <location>
        <begin position="219"/>
        <end position="245"/>
    </location>
</feature>
<accession>A0A0J0XFE8</accession>
<keyword evidence="2" id="KW-0472">Membrane</keyword>
<keyword evidence="2" id="KW-0812">Transmembrane</keyword>
<gene>
    <name evidence="3" type="ORF">CC85DRAFT_304737</name>
</gene>
<name>A0A0J0XFE8_9TREE</name>
<dbReference type="GeneID" id="28986156"/>
<protein>
    <submittedName>
        <fullName evidence="3">Uncharacterized protein</fullName>
    </submittedName>
</protein>
<feature type="transmembrane region" description="Helical" evidence="2">
    <location>
        <begin position="20"/>
        <end position="39"/>
    </location>
</feature>
<dbReference type="RefSeq" id="XP_018276264.1">
    <property type="nucleotide sequence ID" value="XM_018425553.1"/>
</dbReference>